<dbReference type="PANTHER" id="PTHR34476">
    <property type="entry name" value="DNA-DIRECTED RNA POLYMERASE SUBUNIT OMEGA"/>
    <property type="match status" value="1"/>
</dbReference>
<keyword evidence="12" id="KW-1185">Reference proteome</keyword>
<evidence type="ECO:0000256" key="8">
    <source>
        <dbReference type="ARBA" id="ARBA00029924"/>
    </source>
</evidence>
<keyword evidence="6 10" id="KW-0548">Nucleotidyltransferase</keyword>
<protein>
    <recommendedName>
        <fullName evidence="3 10">DNA-directed RNA polymerase subunit omega</fullName>
        <shortName evidence="10">RNAP omega subunit</shortName>
        <ecNumber evidence="2 10">2.7.7.6</ecNumber>
    </recommendedName>
    <alternativeName>
        <fullName evidence="10">RNA polymerase omega subunit</fullName>
    </alternativeName>
    <alternativeName>
        <fullName evidence="8 10">Transcriptase subunit omega</fullName>
    </alternativeName>
</protein>
<comment type="function">
    <text evidence="10">Promotes RNA polymerase assembly. Latches the N- and C-terminal regions of the beta' subunit thereby facilitating its interaction with the beta and alpha subunits.</text>
</comment>
<dbReference type="HAMAP" id="MF_00366">
    <property type="entry name" value="RNApol_bact_RpoZ"/>
    <property type="match status" value="1"/>
</dbReference>
<dbReference type="InterPro" id="IPR036161">
    <property type="entry name" value="RPB6/omega-like_sf"/>
</dbReference>
<dbReference type="HOGENOM" id="CLU_125406_6_0_14"/>
<evidence type="ECO:0000256" key="4">
    <source>
        <dbReference type="ARBA" id="ARBA00022478"/>
    </source>
</evidence>
<evidence type="ECO:0000313" key="12">
    <source>
        <dbReference type="Proteomes" id="UP000002020"/>
    </source>
</evidence>
<keyword evidence="7 10" id="KW-0804">Transcription</keyword>
<evidence type="ECO:0000256" key="6">
    <source>
        <dbReference type="ARBA" id="ARBA00022695"/>
    </source>
</evidence>
<name>B3R0Q1_PHYMT</name>
<evidence type="ECO:0000256" key="9">
    <source>
        <dbReference type="ARBA" id="ARBA00048552"/>
    </source>
</evidence>
<evidence type="ECO:0000256" key="7">
    <source>
        <dbReference type="ARBA" id="ARBA00023163"/>
    </source>
</evidence>
<dbReference type="EMBL" id="CU469464">
    <property type="protein sequence ID" value="CAP18635.1"/>
    <property type="molecule type" value="Genomic_DNA"/>
</dbReference>
<dbReference type="eggNOG" id="COG1758">
    <property type="taxonomic scope" value="Bacteria"/>
</dbReference>
<dbReference type="PANTHER" id="PTHR34476:SF1">
    <property type="entry name" value="DNA-DIRECTED RNA POLYMERASE SUBUNIT OMEGA"/>
    <property type="match status" value="1"/>
</dbReference>
<dbReference type="SUPFAM" id="SSF63562">
    <property type="entry name" value="RPB6/omega subunit-like"/>
    <property type="match status" value="1"/>
</dbReference>
<accession>B3R0Q1</accession>
<keyword evidence="5 10" id="KW-0808">Transferase</keyword>
<dbReference type="AlphaFoldDB" id="B3R0Q1"/>
<proteinExistence type="inferred from homology"/>
<sequence>MIKKNKDGLNYPSIDKLLEKVDSKYKLVYIASKIAHIIEDQKLELKECICQKNIGKALEEIIKDKVTVVFE</sequence>
<comment type="similarity">
    <text evidence="1 10">Belongs to the RNA polymerase subunit omega family.</text>
</comment>
<gene>
    <name evidence="10 11" type="primary">rpoZ</name>
    <name evidence="11" type="ordered locus">ATP_00448</name>
</gene>
<dbReference type="Pfam" id="PF01192">
    <property type="entry name" value="RNA_pol_Rpb6"/>
    <property type="match status" value="1"/>
</dbReference>
<dbReference type="GO" id="GO:0003677">
    <property type="term" value="F:DNA binding"/>
    <property type="evidence" value="ECO:0007669"/>
    <property type="project" value="UniProtKB-UniRule"/>
</dbReference>
<evidence type="ECO:0000256" key="3">
    <source>
        <dbReference type="ARBA" id="ARBA00013725"/>
    </source>
</evidence>
<dbReference type="GO" id="GO:0000428">
    <property type="term" value="C:DNA-directed RNA polymerase complex"/>
    <property type="evidence" value="ECO:0007669"/>
    <property type="project" value="UniProtKB-KW"/>
</dbReference>
<dbReference type="Gene3D" id="3.90.940.10">
    <property type="match status" value="1"/>
</dbReference>
<dbReference type="GO" id="GO:0006351">
    <property type="term" value="P:DNA-templated transcription"/>
    <property type="evidence" value="ECO:0007669"/>
    <property type="project" value="UniProtKB-UniRule"/>
</dbReference>
<evidence type="ECO:0000256" key="10">
    <source>
        <dbReference type="HAMAP-Rule" id="MF_00366"/>
    </source>
</evidence>
<evidence type="ECO:0000256" key="2">
    <source>
        <dbReference type="ARBA" id="ARBA00012418"/>
    </source>
</evidence>
<keyword evidence="4 10" id="KW-0240">DNA-directed RNA polymerase</keyword>
<evidence type="ECO:0000313" key="11">
    <source>
        <dbReference type="EMBL" id="CAP18635.1"/>
    </source>
</evidence>
<evidence type="ECO:0000256" key="5">
    <source>
        <dbReference type="ARBA" id="ARBA00022679"/>
    </source>
</evidence>
<comment type="catalytic activity">
    <reaction evidence="9 10">
        <text>RNA(n) + a ribonucleoside 5'-triphosphate = RNA(n+1) + diphosphate</text>
        <dbReference type="Rhea" id="RHEA:21248"/>
        <dbReference type="Rhea" id="RHEA-COMP:14527"/>
        <dbReference type="Rhea" id="RHEA-COMP:17342"/>
        <dbReference type="ChEBI" id="CHEBI:33019"/>
        <dbReference type="ChEBI" id="CHEBI:61557"/>
        <dbReference type="ChEBI" id="CHEBI:140395"/>
        <dbReference type="EC" id="2.7.7.6"/>
    </reaction>
</comment>
<dbReference type="Proteomes" id="UP000002020">
    <property type="component" value="Chromosome"/>
</dbReference>
<comment type="subunit">
    <text evidence="10">The RNAP catalytic core consists of 2 alpha, 1 beta, 1 beta' and 1 omega subunit. When a sigma factor is associated with the core the holoenzyme is formed, which can initiate transcription.</text>
</comment>
<dbReference type="STRING" id="37692.ATP_00448"/>
<dbReference type="InterPro" id="IPR003716">
    <property type="entry name" value="DNA-dir_RNA_pol_omega"/>
</dbReference>
<evidence type="ECO:0000256" key="1">
    <source>
        <dbReference type="ARBA" id="ARBA00006711"/>
    </source>
</evidence>
<dbReference type="GO" id="GO:0003899">
    <property type="term" value="F:DNA-directed RNA polymerase activity"/>
    <property type="evidence" value="ECO:0007669"/>
    <property type="project" value="UniProtKB-UniRule"/>
</dbReference>
<dbReference type="InterPro" id="IPR006110">
    <property type="entry name" value="Pol_omega/Rpo6/RPB6"/>
</dbReference>
<dbReference type="EC" id="2.7.7.6" evidence="2 10"/>
<reference evidence="11 12" key="1">
    <citation type="journal article" date="2008" name="BMC Genomics">
        <title>The linear chromosome of the plant-pathogenic mycoplasma 'Candidatus Phytoplasma mali'.</title>
        <authorList>
            <person name="Kube M."/>
            <person name="Schneider B."/>
            <person name="Kuhl H."/>
            <person name="Dandekar T."/>
            <person name="Heitmann K."/>
            <person name="Migdoll A.M."/>
            <person name="Reinhardt R."/>
            <person name="Seemueller E."/>
        </authorList>
    </citation>
    <scope>NUCLEOTIDE SEQUENCE [LARGE SCALE GENOMIC DNA]</scope>
    <source>
        <strain evidence="11 12">AT</strain>
    </source>
</reference>
<dbReference type="NCBIfam" id="TIGR00690">
    <property type="entry name" value="rpoZ"/>
    <property type="match status" value="1"/>
</dbReference>
<dbReference type="KEGG" id="pml:ATP_00448"/>
<dbReference type="SMART" id="SM01409">
    <property type="entry name" value="RNA_pol_Rpb6"/>
    <property type="match status" value="1"/>
</dbReference>
<organism evidence="11 12">
    <name type="scientific">Phytoplasma mali (strain AT)</name>
    <dbReference type="NCBI Taxonomy" id="482235"/>
    <lineage>
        <taxon>Bacteria</taxon>
        <taxon>Bacillati</taxon>
        <taxon>Mycoplasmatota</taxon>
        <taxon>Mollicutes</taxon>
        <taxon>Acholeplasmatales</taxon>
        <taxon>Acholeplasmataceae</taxon>
        <taxon>Candidatus Phytoplasma</taxon>
        <taxon>16SrX (Apple proliferation group)</taxon>
    </lineage>
</organism>